<proteinExistence type="predicted"/>
<evidence type="ECO:0000313" key="2">
    <source>
        <dbReference type="EMBL" id="OLP97927.1"/>
    </source>
</evidence>
<keyword evidence="3" id="KW-1185">Reference proteome</keyword>
<protein>
    <submittedName>
        <fullName evidence="2">Uncharacterized protein</fullName>
    </submittedName>
</protein>
<dbReference type="AlphaFoldDB" id="A0A1Q9DRX0"/>
<feature type="transmembrane region" description="Helical" evidence="1">
    <location>
        <begin position="231"/>
        <end position="257"/>
    </location>
</feature>
<keyword evidence="1" id="KW-0472">Membrane</keyword>
<sequence>MLDQTMRELLQKWDPNDLAAELMQEATAMSKQEIEISSQEAQAIRQRLRVRLGVAVTSKRLAFEFVQAVKAWKQKDFDKVMRLVSGRALHMSMEALGLTSYTEDNMNDLVNVLADFIDLQFSPKDPKSDYRRSHTSRDSQNVDLAQLGIVAVPVEVAGVVGMSLRSVGCILQEDAEAMQEILLAGDTNRLVAELTFAASQVAFLIIANGIMIGFQTDPEFEDWGGWPTLELAFVVVLILEPLFDLFLSLSGVADVFVQKVLGEQSDMLGNLAELKES</sequence>
<keyword evidence="1" id="KW-1133">Transmembrane helix</keyword>
<reference evidence="2 3" key="1">
    <citation type="submission" date="2016-02" db="EMBL/GenBank/DDBJ databases">
        <title>Genome analysis of coral dinoflagellate symbionts highlights evolutionary adaptations to a symbiotic lifestyle.</title>
        <authorList>
            <person name="Aranda M."/>
            <person name="Li Y."/>
            <person name="Liew Y.J."/>
            <person name="Baumgarten S."/>
            <person name="Simakov O."/>
            <person name="Wilson M."/>
            <person name="Piel J."/>
            <person name="Ashoor H."/>
            <person name="Bougouffa S."/>
            <person name="Bajic V.B."/>
            <person name="Ryu T."/>
            <person name="Ravasi T."/>
            <person name="Bayer T."/>
            <person name="Micklem G."/>
            <person name="Kim H."/>
            <person name="Bhak J."/>
            <person name="Lajeunesse T.C."/>
            <person name="Voolstra C.R."/>
        </authorList>
    </citation>
    <scope>NUCLEOTIDE SEQUENCE [LARGE SCALE GENOMIC DNA]</scope>
    <source>
        <strain evidence="2 3">CCMP2467</strain>
    </source>
</reference>
<accession>A0A1Q9DRX0</accession>
<organism evidence="2 3">
    <name type="scientific">Symbiodinium microadriaticum</name>
    <name type="common">Dinoflagellate</name>
    <name type="synonym">Zooxanthella microadriatica</name>
    <dbReference type="NCBI Taxonomy" id="2951"/>
    <lineage>
        <taxon>Eukaryota</taxon>
        <taxon>Sar</taxon>
        <taxon>Alveolata</taxon>
        <taxon>Dinophyceae</taxon>
        <taxon>Suessiales</taxon>
        <taxon>Symbiodiniaceae</taxon>
        <taxon>Symbiodinium</taxon>
    </lineage>
</organism>
<feature type="transmembrane region" description="Helical" evidence="1">
    <location>
        <begin position="190"/>
        <end position="211"/>
    </location>
</feature>
<keyword evidence="1" id="KW-0812">Transmembrane</keyword>
<dbReference type="Proteomes" id="UP000186817">
    <property type="component" value="Unassembled WGS sequence"/>
</dbReference>
<evidence type="ECO:0000313" key="3">
    <source>
        <dbReference type="Proteomes" id="UP000186817"/>
    </source>
</evidence>
<comment type="caution">
    <text evidence="2">The sequence shown here is derived from an EMBL/GenBank/DDBJ whole genome shotgun (WGS) entry which is preliminary data.</text>
</comment>
<evidence type="ECO:0000256" key="1">
    <source>
        <dbReference type="SAM" id="Phobius"/>
    </source>
</evidence>
<name>A0A1Q9DRX0_SYMMI</name>
<dbReference type="OrthoDB" id="10369119at2759"/>
<dbReference type="EMBL" id="LSRX01000416">
    <property type="protein sequence ID" value="OLP97927.1"/>
    <property type="molecule type" value="Genomic_DNA"/>
</dbReference>
<gene>
    <name evidence="2" type="ORF">AK812_SmicGene19708</name>
</gene>